<accession>A0A9P4Q8F9</accession>
<sequence length="120" mass="13821">RLASFHVHHVLFNESLLPILLQTTRNTLFPDNALAPPRPVPDGDQVLEIKHECARAIVDAIPPFVRERFFATADFDSMRQDVEINILELFSDTYINKHLILSIIELIVIRAFPELEQHEP</sequence>
<proteinExistence type="predicted"/>
<dbReference type="EMBL" id="MU003788">
    <property type="protein sequence ID" value="KAF2721719.1"/>
    <property type="molecule type" value="Genomic_DNA"/>
</dbReference>
<reference evidence="1" key="1">
    <citation type="journal article" date="2020" name="Stud. Mycol.">
        <title>101 Dothideomycetes genomes: a test case for predicting lifestyles and emergence of pathogens.</title>
        <authorList>
            <person name="Haridas S."/>
            <person name="Albert R."/>
            <person name="Binder M."/>
            <person name="Bloem J."/>
            <person name="Labutti K."/>
            <person name="Salamov A."/>
            <person name="Andreopoulos B."/>
            <person name="Baker S."/>
            <person name="Barry K."/>
            <person name="Bills G."/>
            <person name="Bluhm B."/>
            <person name="Cannon C."/>
            <person name="Castanera R."/>
            <person name="Culley D."/>
            <person name="Daum C."/>
            <person name="Ezra D."/>
            <person name="Gonzalez J."/>
            <person name="Henrissat B."/>
            <person name="Kuo A."/>
            <person name="Liang C."/>
            <person name="Lipzen A."/>
            <person name="Lutzoni F."/>
            <person name="Magnuson J."/>
            <person name="Mondo S."/>
            <person name="Nolan M."/>
            <person name="Ohm R."/>
            <person name="Pangilinan J."/>
            <person name="Park H.-J."/>
            <person name="Ramirez L."/>
            <person name="Alfaro M."/>
            <person name="Sun H."/>
            <person name="Tritt A."/>
            <person name="Yoshinaga Y."/>
            <person name="Zwiers L.-H."/>
            <person name="Turgeon B."/>
            <person name="Goodwin S."/>
            <person name="Spatafora J."/>
            <person name="Crous P."/>
            <person name="Grigoriev I."/>
        </authorList>
    </citation>
    <scope>NUCLEOTIDE SEQUENCE</scope>
    <source>
        <strain evidence="1">CBS 116435</strain>
    </source>
</reference>
<organism evidence="1 2">
    <name type="scientific">Polychaeton citri CBS 116435</name>
    <dbReference type="NCBI Taxonomy" id="1314669"/>
    <lineage>
        <taxon>Eukaryota</taxon>
        <taxon>Fungi</taxon>
        <taxon>Dikarya</taxon>
        <taxon>Ascomycota</taxon>
        <taxon>Pezizomycotina</taxon>
        <taxon>Dothideomycetes</taxon>
        <taxon>Dothideomycetidae</taxon>
        <taxon>Capnodiales</taxon>
        <taxon>Capnodiaceae</taxon>
        <taxon>Polychaeton</taxon>
    </lineage>
</organism>
<protein>
    <recommendedName>
        <fullName evidence="3">PXA domain-containing protein</fullName>
    </recommendedName>
</protein>
<name>A0A9P4Q8F9_9PEZI</name>
<gene>
    <name evidence="1" type="ORF">K431DRAFT_223588</name>
</gene>
<dbReference type="Proteomes" id="UP000799441">
    <property type="component" value="Unassembled WGS sequence"/>
</dbReference>
<feature type="non-terminal residue" evidence="1">
    <location>
        <position position="1"/>
    </location>
</feature>
<comment type="caution">
    <text evidence="1">The sequence shown here is derived from an EMBL/GenBank/DDBJ whole genome shotgun (WGS) entry which is preliminary data.</text>
</comment>
<evidence type="ECO:0000313" key="1">
    <source>
        <dbReference type="EMBL" id="KAF2721719.1"/>
    </source>
</evidence>
<dbReference type="AlphaFoldDB" id="A0A9P4Q8F9"/>
<evidence type="ECO:0000313" key="2">
    <source>
        <dbReference type="Proteomes" id="UP000799441"/>
    </source>
</evidence>
<evidence type="ECO:0008006" key="3">
    <source>
        <dbReference type="Google" id="ProtNLM"/>
    </source>
</evidence>
<dbReference type="OrthoDB" id="5582218at2759"/>
<keyword evidence="2" id="KW-1185">Reference proteome</keyword>